<dbReference type="InterPro" id="IPR017870">
    <property type="entry name" value="FeS_cluster_insertion_CS"/>
</dbReference>
<protein>
    <submittedName>
        <fullName evidence="2">Iron-sulfur cluster assembly accessory protein</fullName>
    </submittedName>
</protein>
<gene>
    <name evidence="2" type="ORF">C8J28_10612</name>
</gene>
<dbReference type="NCBIfam" id="TIGR00049">
    <property type="entry name" value="iron-sulfur cluster assembly accessory protein"/>
    <property type="match status" value="1"/>
</dbReference>
<dbReference type="EMBL" id="QAOT01000006">
    <property type="protein sequence ID" value="PTR18864.1"/>
    <property type="molecule type" value="Genomic_DNA"/>
</dbReference>
<dbReference type="OrthoDB" id="9801228at2"/>
<dbReference type="SUPFAM" id="SSF89360">
    <property type="entry name" value="HesB-like domain"/>
    <property type="match status" value="1"/>
</dbReference>
<dbReference type="Gene3D" id="2.60.300.12">
    <property type="entry name" value="HesB-like domain"/>
    <property type="match status" value="1"/>
</dbReference>
<dbReference type="AlphaFoldDB" id="A0A2T5K8X3"/>
<accession>A0A2T5K8X3</accession>
<dbReference type="InterPro" id="IPR016092">
    <property type="entry name" value="ATAP"/>
</dbReference>
<dbReference type="Proteomes" id="UP000244060">
    <property type="component" value="Unassembled WGS sequence"/>
</dbReference>
<dbReference type="InterPro" id="IPR000361">
    <property type="entry name" value="ATAP_core_dom"/>
</dbReference>
<feature type="domain" description="Core" evidence="1">
    <location>
        <begin position="2"/>
        <end position="103"/>
    </location>
</feature>
<dbReference type="InterPro" id="IPR035903">
    <property type="entry name" value="HesB-like_dom_sf"/>
</dbReference>
<dbReference type="GO" id="GO:0005506">
    <property type="term" value="F:iron ion binding"/>
    <property type="evidence" value="ECO:0007669"/>
    <property type="project" value="TreeGrafter"/>
</dbReference>
<dbReference type="GO" id="GO:0051539">
    <property type="term" value="F:4 iron, 4 sulfur cluster binding"/>
    <property type="evidence" value="ECO:0007669"/>
    <property type="project" value="TreeGrafter"/>
</dbReference>
<dbReference type="PROSITE" id="PS01152">
    <property type="entry name" value="HESB"/>
    <property type="match status" value="1"/>
</dbReference>
<proteinExistence type="predicted"/>
<keyword evidence="3" id="KW-1185">Reference proteome</keyword>
<name>A0A2T5K8X3_9RHOB</name>
<sequence length="106" mass="10925">MIQITPAAQAAIRGAIEGSGQPVIGLRLMVQSGGCAGLKYGMSLELKEAEDDLVVEAEGVRVLIDPQSGEYLKGATIDFVTSIEGTGFVFDNPNAQGGCGCGKSFC</sequence>
<dbReference type="RefSeq" id="WP_011908293.1">
    <property type="nucleotide sequence ID" value="NZ_CP089965.1"/>
</dbReference>
<dbReference type="PANTHER" id="PTHR43011:SF1">
    <property type="entry name" value="IRON-SULFUR CLUSTER ASSEMBLY 2 HOMOLOG, MITOCHONDRIAL"/>
    <property type="match status" value="1"/>
</dbReference>
<evidence type="ECO:0000313" key="2">
    <source>
        <dbReference type="EMBL" id="PTR18864.1"/>
    </source>
</evidence>
<organism evidence="2 3">
    <name type="scientific">Cereibacter azotoformans</name>
    <dbReference type="NCBI Taxonomy" id="43057"/>
    <lineage>
        <taxon>Bacteria</taxon>
        <taxon>Pseudomonadati</taxon>
        <taxon>Pseudomonadota</taxon>
        <taxon>Alphaproteobacteria</taxon>
        <taxon>Rhodobacterales</taxon>
        <taxon>Paracoccaceae</taxon>
        <taxon>Cereibacter</taxon>
    </lineage>
</organism>
<comment type="caution">
    <text evidence="2">The sequence shown here is derived from an EMBL/GenBank/DDBJ whole genome shotgun (WGS) entry which is preliminary data.</text>
</comment>
<dbReference type="PANTHER" id="PTHR43011">
    <property type="entry name" value="IRON-SULFUR CLUSTER ASSEMBLY 2 HOMOLOG, MITOCHONDRIAL"/>
    <property type="match status" value="1"/>
</dbReference>
<dbReference type="Pfam" id="PF01521">
    <property type="entry name" value="Fe-S_biosyn"/>
    <property type="match status" value="1"/>
</dbReference>
<dbReference type="GO" id="GO:0016226">
    <property type="term" value="P:iron-sulfur cluster assembly"/>
    <property type="evidence" value="ECO:0007669"/>
    <property type="project" value="InterPro"/>
</dbReference>
<dbReference type="GO" id="GO:0051537">
    <property type="term" value="F:2 iron, 2 sulfur cluster binding"/>
    <property type="evidence" value="ECO:0007669"/>
    <property type="project" value="TreeGrafter"/>
</dbReference>
<reference evidence="2 3" key="1">
    <citation type="submission" date="2018-04" db="EMBL/GenBank/DDBJ databases">
        <title>Genomic Encyclopedia of Type Strains, Phase III (KMG-III): the genomes of soil and plant-associated and newly described type strains.</title>
        <authorList>
            <person name="Whitman W."/>
        </authorList>
    </citation>
    <scope>NUCLEOTIDE SEQUENCE [LARGE SCALE GENOMIC DNA]</scope>
    <source>
        <strain evidence="2 3">KA25</strain>
    </source>
</reference>
<evidence type="ECO:0000313" key="3">
    <source>
        <dbReference type="Proteomes" id="UP000244060"/>
    </source>
</evidence>
<evidence type="ECO:0000259" key="1">
    <source>
        <dbReference type="Pfam" id="PF01521"/>
    </source>
</evidence>